<organism evidence="2 3">
    <name type="scientific">Stephania cephalantha</name>
    <dbReference type="NCBI Taxonomy" id="152367"/>
    <lineage>
        <taxon>Eukaryota</taxon>
        <taxon>Viridiplantae</taxon>
        <taxon>Streptophyta</taxon>
        <taxon>Embryophyta</taxon>
        <taxon>Tracheophyta</taxon>
        <taxon>Spermatophyta</taxon>
        <taxon>Magnoliopsida</taxon>
        <taxon>Ranunculales</taxon>
        <taxon>Menispermaceae</taxon>
        <taxon>Menispermoideae</taxon>
        <taxon>Cissampelideae</taxon>
        <taxon>Stephania</taxon>
    </lineage>
</organism>
<proteinExistence type="predicted"/>
<dbReference type="Proteomes" id="UP001419268">
    <property type="component" value="Unassembled WGS sequence"/>
</dbReference>
<keyword evidence="3" id="KW-1185">Reference proteome</keyword>
<comment type="caution">
    <text evidence="2">The sequence shown here is derived from an EMBL/GenBank/DDBJ whole genome shotgun (WGS) entry which is preliminary data.</text>
</comment>
<dbReference type="AlphaFoldDB" id="A0AAP0IQC0"/>
<feature type="region of interest" description="Disordered" evidence="1">
    <location>
        <begin position="68"/>
        <end position="110"/>
    </location>
</feature>
<evidence type="ECO:0000256" key="1">
    <source>
        <dbReference type="SAM" id="MobiDB-lite"/>
    </source>
</evidence>
<gene>
    <name evidence="2" type="ORF">Scep_016894</name>
</gene>
<protein>
    <submittedName>
        <fullName evidence="2">Uncharacterized protein</fullName>
    </submittedName>
</protein>
<evidence type="ECO:0000313" key="2">
    <source>
        <dbReference type="EMBL" id="KAK9118801.1"/>
    </source>
</evidence>
<feature type="compositionally biased region" description="Gly residues" evidence="1">
    <location>
        <begin position="90"/>
        <end position="109"/>
    </location>
</feature>
<sequence>MSTRVALGRRVERVPVEVDGAVIRGVADDGEDNIELGSEGGGGRGEVRAEVDKGLGFGLGAGKDGEGVIGGDQVGAHGPTHHACADLPHAGGGRGEGLGGGDGGGGGHGAVEEESVMEIGVMGWIG</sequence>
<reference evidence="2 3" key="1">
    <citation type="submission" date="2024-01" db="EMBL/GenBank/DDBJ databases">
        <title>Genome assemblies of Stephania.</title>
        <authorList>
            <person name="Yang L."/>
        </authorList>
    </citation>
    <scope>NUCLEOTIDE SEQUENCE [LARGE SCALE GENOMIC DNA]</scope>
    <source>
        <strain evidence="2">JXDWG</strain>
        <tissue evidence="2">Leaf</tissue>
    </source>
</reference>
<name>A0AAP0IQC0_9MAGN</name>
<accession>A0AAP0IQC0</accession>
<evidence type="ECO:0000313" key="3">
    <source>
        <dbReference type="Proteomes" id="UP001419268"/>
    </source>
</evidence>
<dbReference type="EMBL" id="JBBNAG010000007">
    <property type="protein sequence ID" value="KAK9118801.1"/>
    <property type="molecule type" value="Genomic_DNA"/>
</dbReference>